<proteinExistence type="predicted"/>
<dbReference type="Proteomes" id="UP000308539">
    <property type="component" value="Unassembled WGS sequence"/>
</dbReference>
<accession>A0ABY2TCJ2</accession>
<name>A0ABY2TCJ2_9BACI</name>
<evidence type="ECO:0000313" key="2">
    <source>
        <dbReference type="Proteomes" id="UP000308539"/>
    </source>
</evidence>
<comment type="caution">
    <text evidence="1">The sequence shown here is derived from an EMBL/GenBank/DDBJ whole genome shotgun (WGS) entry which is preliminary data.</text>
</comment>
<keyword evidence="2" id="KW-1185">Reference proteome</keyword>
<protein>
    <submittedName>
        <fullName evidence="1">Uncharacterized protein</fullName>
    </submittedName>
</protein>
<sequence length="12" mass="1434">MLFSNNSSRHKL</sequence>
<dbReference type="EMBL" id="SZPV01000028">
    <property type="protein sequence ID" value="TKI61239.1"/>
    <property type="molecule type" value="Genomic_DNA"/>
</dbReference>
<evidence type="ECO:0000313" key="1">
    <source>
        <dbReference type="EMBL" id="TKI61239.1"/>
    </source>
</evidence>
<gene>
    <name evidence="1" type="ORF">FC752_14345</name>
</gene>
<reference evidence="1 2" key="1">
    <citation type="submission" date="2019-04" db="EMBL/GenBank/DDBJ databases">
        <title>Lysinibacillus genome sequencing.</title>
        <authorList>
            <person name="Dunlap C."/>
        </authorList>
    </citation>
    <scope>NUCLEOTIDE SEQUENCE [LARGE SCALE GENOMIC DNA]</scope>
    <source>
        <strain evidence="1 2">NBRC 109424</strain>
    </source>
</reference>
<organism evidence="1 2">
    <name type="scientific">Lysinibacillus varians</name>
    <dbReference type="NCBI Taxonomy" id="1145276"/>
    <lineage>
        <taxon>Bacteria</taxon>
        <taxon>Bacillati</taxon>
        <taxon>Bacillota</taxon>
        <taxon>Bacilli</taxon>
        <taxon>Bacillales</taxon>
        <taxon>Bacillaceae</taxon>
        <taxon>Lysinibacillus</taxon>
    </lineage>
</organism>